<organism evidence="9 10">
    <name type="scientific">Aspergillus candidus</name>
    <dbReference type="NCBI Taxonomy" id="41067"/>
    <lineage>
        <taxon>Eukaryota</taxon>
        <taxon>Fungi</taxon>
        <taxon>Dikarya</taxon>
        <taxon>Ascomycota</taxon>
        <taxon>Pezizomycotina</taxon>
        <taxon>Eurotiomycetes</taxon>
        <taxon>Eurotiomycetidae</taxon>
        <taxon>Eurotiales</taxon>
        <taxon>Aspergillaceae</taxon>
        <taxon>Aspergillus</taxon>
        <taxon>Aspergillus subgen. Circumdati</taxon>
    </lineage>
</organism>
<name>A0A2I2F7N8_ASPCN</name>
<comment type="similarity">
    <text evidence="2">Belongs to the mitochondrion-specific ribosomal protein mS29 family.</text>
</comment>
<evidence type="ECO:0000313" key="9">
    <source>
        <dbReference type="EMBL" id="PLB36633.1"/>
    </source>
</evidence>
<evidence type="ECO:0000256" key="4">
    <source>
        <dbReference type="ARBA" id="ARBA00022980"/>
    </source>
</evidence>
<feature type="region of interest" description="Disordered" evidence="8">
    <location>
        <begin position="37"/>
        <end position="86"/>
    </location>
</feature>
<dbReference type="PANTHER" id="PTHR12810">
    <property type="entry name" value="MITOCHONDRIAL 28S RIBOSOMAL PROTEIN S29"/>
    <property type="match status" value="1"/>
</dbReference>
<gene>
    <name evidence="9" type="ORF">BDW47DRAFT_108189</name>
</gene>
<evidence type="ECO:0000256" key="1">
    <source>
        <dbReference type="ARBA" id="ARBA00004173"/>
    </source>
</evidence>
<dbReference type="GeneID" id="36520337"/>
<evidence type="ECO:0000256" key="2">
    <source>
        <dbReference type="ARBA" id="ARBA00009863"/>
    </source>
</evidence>
<evidence type="ECO:0000256" key="7">
    <source>
        <dbReference type="ARBA" id="ARBA00035140"/>
    </source>
</evidence>
<keyword evidence="4 9" id="KW-0689">Ribosomal protein</keyword>
<dbReference type="EMBL" id="KZ559149">
    <property type="protein sequence ID" value="PLB36633.1"/>
    <property type="molecule type" value="Genomic_DNA"/>
</dbReference>
<dbReference type="RefSeq" id="XP_024670645.1">
    <property type="nucleotide sequence ID" value="XM_024813177.1"/>
</dbReference>
<dbReference type="Proteomes" id="UP000234585">
    <property type="component" value="Unassembled WGS sequence"/>
</dbReference>
<sequence>MVSSFCWSCLTRLPTPRPLLSAPATIPRAATAAASFHTSTARAFPMPTKKSRSLDSGPKYRQAKSARMKKKKPTDKPRPPPIGERKALRKRIVLSNPNALEVEGMQDFDADTMVDSHLHGNVLGLPVTMLDQLRAVQAFKPKQGWSIFRRPGTVVRRETLEMGRLFDRMSGDGADKGKVVKKILTGPKGSGKTVHMLQAMAMAFTKKWVVFSVPDAQELTLAHTGYAPLSDEQPDLYVQKDSTAALLSRTAIANQAVLKDLHVSQNHPALKTPVKEGTTLEDLTKIGIRDPALAWPVFQALWTELSATSPAAGFEKSFKPRPPMLVTVDGLAHWMKNSEYLNMESKPIHAHDLVFVRHFLSLLKSGSQTPTLPNGGLLLYSTSASNKPSLPTFEVALKQLEARQAGVNPSSAEFPQPKAYSNPDPRVLDIANVSKPASAKEGPVEVQTLGGLSREEARGFLEYFARSGLLRERISDEMVSEKWTLAGNGVIGELEKLGKRLRVAAQ</sequence>
<dbReference type="Pfam" id="PF10236">
    <property type="entry name" value="DAP3"/>
    <property type="match status" value="1"/>
</dbReference>
<dbReference type="STRING" id="41067.A0A2I2F7N8"/>
<dbReference type="AlphaFoldDB" id="A0A2I2F7N8"/>
<proteinExistence type="inferred from homology"/>
<evidence type="ECO:0000313" key="10">
    <source>
        <dbReference type="Proteomes" id="UP000234585"/>
    </source>
</evidence>
<dbReference type="GO" id="GO:0005763">
    <property type="term" value="C:mitochondrial small ribosomal subunit"/>
    <property type="evidence" value="ECO:0007669"/>
    <property type="project" value="TreeGrafter"/>
</dbReference>
<dbReference type="InterPro" id="IPR019368">
    <property type="entry name" value="Ribosomal_mS29"/>
</dbReference>
<keyword evidence="5" id="KW-0496">Mitochondrion</keyword>
<evidence type="ECO:0000256" key="3">
    <source>
        <dbReference type="ARBA" id="ARBA00022946"/>
    </source>
</evidence>
<keyword evidence="3" id="KW-0809">Transit peptide</keyword>
<dbReference type="OrthoDB" id="274828at2759"/>
<protein>
    <recommendedName>
        <fullName evidence="7">Small ribosomal subunit protein mS29</fullName>
    </recommendedName>
</protein>
<evidence type="ECO:0000256" key="8">
    <source>
        <dbReference type="SAM" id="MobiDB-lite"/>
    </source>
</evidence>
<evidence type="ECO:0000256" key="6">
    <source>
        <dbReference type="ARBA" id="ARBA00023274"/>
    </source>
</evidence>
<accession>A0A2I2F7N8</accession>
<keyword evidence="6" id="KW-0687">Ribonucleoprotein</keyword>
<reference evidence="9 10" key="1">
    <citation type="submission" date="2017-12" db="EMBL/GenBank/DDBJ databases">
        <authorList>
            <consortium name="DOE Joint Genome Institute"/>
            <person name="Haridas S."/>
            <person name="Kjaerbolling I."/>
            <person name="Vesth T.C."/>
            <person name="Frisvad J.C."/>
            <person name="Nybo J.L."/>
            <person name="Theobald S."/>
            <person name="Kuo A."/>
            <person name="Bowyer P."/>
            <person name="Matsuda Y."/>
            <person name="Mondo S."/>
            <person name="Lyhne E.K."/>
            <person name="Kogle M.E."/>
            <person name="Clum A."/>
            <person name="Lipzen A."/>
            <person name="Salamov A."/>
            <person name="Ngan C.Y."/>
            <person name="Daum C."/>
            <person name="Chiniquy J."/>
            <person name="Barry K."/>
            <person name="LaButti K."/>
            <person name="Simmons B.A."/>
            <person name="Magnuson J.K."/>
            <person name="Mortensen U.H."/>
            <person name="Larsen T.O."/>
            <person name="Grigoriev I.V."/>
            <person name="Baker S.E."/>
            <person name="Andersen M.R."/>
            <person name="Nordberg H.P."/>
            <person name="Cantor M.N."/>
            <person name="Hua S.X."/>
        </authorList>
    </citation>
    <scope>NUCLEOTIDE SEQUENCE [LARGE SCALE GENOMIC DNA]</scope>
    <source>
        <strain evidence="9 10">CBS 102.13</strain>
    </source>
</reference>
<evidence type="ECO:0000256" key="5">
    <source>
        <dbReference type="ARBA" id="ARBA00023128"/>
    </source>
</evidence>
<comment type="subcellular location">
    <subcellularLocation>
        <location evidence="1">Mitochondrion</location>
    </subcellularLocation>
</comment>
<feature type="compositionally biased region" description="Basic and acidic residues" evidence="8">
    <location>
        <begin position="74"/>
        <end position="86"/>
    </location>
</feature>
<dbReference type="GO" id="GO:0003735">
    <property type="term" value="F:structural constituent of ribosome"/>
    <property type="evidence" value="ECO:0007669"/>
    <property type="project" value="TreeGrafter"/>
</dbReference>
<dbReference type="PANTHER" id="PTHR12810:SF0">
    <property type="entry name" value="SMALL RIBOSOMAL SUBUNIT PROTEIN MS29"/>
    <property type="match status" value="1"/>
</dbReference>
<feature type="compositionally biased region" description="Basic residues" evidence="8">
    <location>
        <begin position="61"/>
        <end position="73"/>
    </location>
</feature>
<keyword evidence="10" id="KW-1185">Reference proteome</keyword>